<gene>
    <name evidence="6" type="ORF">JJB74_23055</name>
</gene>
<dbReference type="PANTHER" id="PTHR24220">
    <property type="entry name" value="IMPORT ATP-BINDING PROTEIN"/>
    <property type="match status" value="1"/>
</dbReference>
<feature type="domain" description="ABC transporter" evidence="5">
    <location>
        <begin position="29"/>
        <end position="248"/>
    </location>
</feature>
<dbReference type="PANTHER" id="PTHR24220:SF685">
    <property type="entry name" value="ABC TRANSPORTER RELATED"/>
    <property type="match status" value="1"/>
</dbReference>
<dbReference type="Pfam" id="PF00005">
    <property type="entry name" value="ABC_tran"/>
    <property type="match status" value="1"/>
</dbReference>
<dbReference type="RefSeq" id="WP_200595846.1">
    <property type="nucleotide sequence ID" value="NZ_JAEPBG010000012.1"/>
</dbReference>
<evidence type="ECO:0000256" key="2">
    <source>
        <dbReference type="ARBA" id="ARBA00022475"/>
    </source>
</evidence>
<evidence type="ECO:0000256" key="3">
    <source>
        <dbReference type="ARBA" id="ARBA00022741"/>
    </source>
</evidence>
<dbReference type="InterPro" id="IPR017871">
    <property type="entry name" value="ABC_transporter-like_CS"/>
</dbReference>
<dbReference type="InterPro" id="IPR027417">
    <property type="entry name" value="P-loop_NTPase"/>
</dbReference>
<evidence type="ECO:0000313" key="7">
    <source>
        <dbReference type="Proteomes" id="UP000622890"/>
    </source>
</evidence>
<evidence type="ECO:0000313" key="6">
    <source>
        <dbReference type="EMBL" id="MBK4737508.1"/>
    </source>
</evidence>
<sequence length="248" mass="26044">MPSLPLPQTAGQRDAALRSPAVAATTPALECRGLTKSYGNGRIVLDHLDFRLEAGEYVAVMGESGVGKSTFLNLIAGLDAPDGGELLIDGVAMSGLDDDAATLLRRQKLGFIFQAFHVLPHLTLEQNVALPLMLNGLPLARARQLLDAVGLPGRAGDFPRQLSGGELQRVAIARALAHRPRLLLADEPTGNLDPDTAADILALLRDEIRASGASAIMVTHSHAAAASADRVLVLTRDGLFPARGGDFA</sequence>
<protein>
    <submittedName>
        <fullName evidence="6">ABC transporter ATP-binding protein</fullName>
    </submittedName>
</protein>
<keyword evidence="4 6" id="KW-0067">ATP-binding</keyword>
<dbReference type="Proteomes" id="UP000622890">
    <property type="component" value="Unassembled WGS sequence"/>
</dbReference>
<dbReference type="InterPro" id="IPR003439">
    <property type="entry name" value="ABC_transporter-like_ATP-bd"/>
</dbReference>
<dbReference type="InterPro" id="IPR015854">
    <property type="entry name" value="ABC_transpr_LolD-like"/>
</dbReference>
<keyword evidence="2" id="KW-0472">Membrane</keyword>
<accession>A0A934SXT6</accession>
<dbReference type="InterPro" id="IPR003593">
    <property type="entry name" value="AAA+_ATPase"/>
</dbReference>
<keyword evidence="3" id="KW-0547">Nucleotide-binding</keyword>
<dbReference type="Gene3D" id="3.40.50.300">
    <property type="entry name" value="P-loop containing nucleotide triphosphate hydrolases"/>
    <property type="match status" value="1"/>
</dbReference>
<proteinExistence type="predicted"/>
<dbReference type="GO" id="GO:0005524">
    <property type="term" value="F:ATP binding"/>
    <property type="evidence" value="ECO:0007669"/>
    <property type="project" value="UniProtKB-KW"/>
</dbReference>
<dbReference type="PROSITE" id="PS00211">
    <property type="entry name" value="ABC_TRANSPORTER_1"/>
    <property type="match status" value="1"/>
</dbReference>
<organism evidence="6 7">
    <name type="scientific">Noviherbaspirillum pedocola</name>
    <dbReference type="NCBI Taxonomy" id="2801341"/>
    <lineage>
        <taxon>Bacteria</taxon>
        <taxon>Pseudomonadati</taxon>
        <taxon>Pseudomonadota</taxon>
        <taxon>Betaproteobacteria</taxon>
        <taxon>Burkholderiales</taxon>
        <taxon>Oxalobacteraceae</taxon>
        <taxon>Noviherbaspirillum</taxon>
    </lineage>
</organism>
<dbReference type="SMART" id="SM00382">
    <property type="entry name" value="AAA"/>
    <property type="match status" value="1"/>
</dbReference>
<dbReference type="AlphaFoldDB" id="A0A934SXT6"/>
<dbReference type="SUPFAM" id="SSF52540">
    <property type="entry name" value="P-loop containing nucleoside triphosphate hydrolases"/>
    <property type="match status" value="1"/>
</dbReference>
<evidence type="ECO:0000256" key="4">
    <source>
        <dbReference type="ARBA" id="ARBA00022840"/>
    </source>
</evidence>
<dbReference type="CDD" id="cd03255">
    <property type="entry name" value="ABC_MJ0796_LolCDE_FtsE"/>
    <property type="match status" value="1"/>
</dbReference>
<evidence type="ECO:0000256" key="1">
    <source>
        <dbReference type="ARBA" id="ARBA00022448"/>
    </source>
</evidence>
<dbReference type="GO" id="GO:0016887">
    <property type="term" value="F:ATP hydrolysis activity"/>
    <property type="evidence" value="ECO:0007669"/>
    <property type="project" value="InterPro"/>
</dbReference>
<dbReference type="GO" id="GO:0005886">
    <property type="term" value="C:plasma membrane"/>
    <property type="evidence" value="ECO:0007669"/>
    <property type="project" value="TreeGrafter"/>
</dbReference>
<dbReference type="GO" id="GO:0022857">
    <property type="term" value="F:transmembrane transporter activity"/>
    <property type="evidence" value="ECO:0007669"/>
    <property type="project" value="TreeGrafter"/>
</dbReference>
<keyword evidence="2" id="KW-1003">Cell membrane</keyword>
<dbReference type="InterPro" id="IPR017911">
    <property type="entry name" value="MacB-like_ATP-bd"/>
</dbReference>
<name>A0A934SXT6_9BURK</name>
<keyword evidence="7" id="KW-1185">Reference proteome</keyword>
<evidence type="ECO:0000259" key="5">
    <source>
        <dbReference type="PROSITE" id="PS50893"/>
    </source>
</evidence>
<comment type="caution">
    <text evidence="6">The sequence shown here is derived from an EMBL/GenBank/DDBJ whole genome shotgun (WGS) entry which is preliminary data.</text>
</comment>
<reference evidence="6" key="1">
    <citation type="submission" date="2021-01" db="EMBL/GenBank/DDBJ databases">
        <title>Genome sequence of strain Noviherbaspirillum sp. DKR-6.</title>
        <authorList>
            <person name="Chaudhary D.K."/>
        </authorList>
    </citation>
    <scope>NUCLEOTIDE SEQUENCE</scope>
    <source>
        <strain evidence="6">DKR-6</strain>
    </source>
</reference>
<keyword evidence="1" id="KW-0813">Transport</keyword>
<dbReference type="PROSITE" id="PS50893">
    <property type="entry name" value="ABC_TRANSPORTER_2"/>
    <property type="match status" value="1"/>
</dbReference>
<dbReference type="EMBL" id="JAEPBG010000012">
    <property type="protein sequence ID" value="MBK4737508.1"/>
    <property type="molecule type" value="Genomic_DNA"/>
</dbReference>